<dbReference type="Gene3D" id="1.10.10.60">
    <property type="entry name" value="Homeodomain-like"/>
    <property type="match status" value="2"/>
</dbReference>
<feature type="region of interest" description="Disordered" evidence="12">
    <location>
        <begin position="318"/>
        <end position="342"/>
    </location>
</feature>
<feature type="region of interest" description="Disordered" evidence="12">
    <location>
        <begin position="873"/>
        <end position="908"/>
    </location>
</feature>
<feature type="domain" description="BRCT" evidence="13">
    <location>
        <begin position="12"/>
        <end position="94"/>
    </location>
</feature>
<evidence type="ECO:0000256" key="3">
    <source>
        <dbReference type="ARBA" id="ARBA00010467"/>
    </source>
</evidence>
<dbReference type="SMART" id="SM00015">
    <property type="entry name" value="IQ"/>
    <property type="match status" value="2"/>
</dbReference>
<evidence type="ECO:0000256" key="4">
    <source>
        <dbReference type="ARBA" id="ARBA00017805"/>
    </source>
</evidence>
<dbReference type="Pfam" id="PF01388">
    <property type="entry name" value="ARID"/>
    <property type="match status" value="1"/>
</dbReference>
<dbReference type="InterPro" id="IPR009057">
    <property type="entry name" value="Homeodomain-like_sf"/>
</dbReference>
<feature type="region of interest" description="Disordered" evidence="12">
    <location>
        <begin position="180"/>
        <end position="254"/>
    </location>
</feature>
<dbReference type="Gene3D" id="1.10.10.2170">
    <property type="match status" value="1"/>
</dbReference>
<organism evidence="15 16">
    <name type="scientific">Gnomoniopsis smithogilvyi</name>
    <dbReference type="NCBI Taxonomy" id="1191159"/>
    <lineage>
        <taxon>Eukaryota</taxon>
        <taxon>Fungi</taxon>
        <taxon>Dikarya</taxon>
        <taxon>Ascomycota</taxon>
        <taxon>Pezizomycotina</taxon>
        <taxon>Sordariomycetes</taxon>
        <taxon>Sordariomycetidae</taxon>
        <taxon>Diaporthales</taxon>
        <taxon>Gnomoniaceae</taxon>
        <taxon>Gnomoniopsis</taxon>
    </lineage>
</organism>
<comment type="similarity">
    <text evidence="3">Belongs to the RAP1 family.</text>
</comment>
<protein>
    <recommendedName>
        <fullName evidence="4">Telomeric repeat-binding factor 2-interacting protein 1</fullName>
    </recommendedName>
    <alternativeName>
        <fullName evidence="11">Repressor/activator protein 1 homolog</fullName>
    </alternativeName>
</protein>
<keyword evidence="9" id="KW-0804">Transcription</keyword>
<dbReference type="GO" id="GO:0070187">
    <property type="term" value="C:shelterin complex"/>
    <property type="evidence" value="ECO:0007669"/>
    <property type="project" value="TreeGrafter"/>
</dbReference>
<feature type="domain" description="ARID" evidence="14">
    <location>
        <begin position="482"/>
        <end position="570"/>
    </location>
</feature>
<dbReference type="InterPro" id="IPR036431">
    <property type="entry name" value="ARID_dom_sf"/>
</dbReference>
<dbReference type="CDD" id="cd23767">
    <property type="entry name" value="IQCD"/>
    <property type="match status" value="1"/>
</dbReference>
<dbReference type="Pfam" id="PF16589">
    <property type="entry name" value="BRCT_2"/>
    <property type="match status" value="1"/>
</dbReference>
<dbReference type="Gene3D" id="1.10.150.60">
    <property type="entry name" value="ARID DNA-binding domain"/>
    <property type="match status" value="1"/>
</dbReference>
<dbReference type="InterPro" id="IPR000048">
    <property type="entry name" value="IQ_motif_EF-hand-BS"/>
</dbReference>
<dbReference type="GO" id="GO:0042162">
    <property type="term" value="F:telomeric DNA binding"/>
    <property type="evidence" value="ECO:0007669"/>
    <property type="project" value="TreeGrafter"/>
</dbReference>
<dbReference type="InterPro" id="IPR015010">
    <property type="entry name" value="TERF2IP_Myb"/>
</dbReference>
<evidence type="ECO:0000256" key="5">
    <source>
        <dbReference type="ARBA" id="ARBA00022454"/>
    </source>
</evidence>
<feature type="compositionally biased region" description="Low complexity" evidence="12">
    <location>
        <begin position="773"/>
        <end position="783"/>
    </location>
</feature>
<dbReference type="EMBL" id="JAPEVB010000002">
    <property type="protein sequence ID" value="KAJ4393131.1"/>
    <property type="molecule type" value="Genomic_DNA"/>
</dbReference>
<dbReference type="SMART" id="SM00501">
    <property type="entry name" value="BRIGHT"/>
    <property type="match status" value="1"/>
</dbReference>
<dbReference type="InterPro" id="IPR039595">
    <property type="entry name" value="TE2IP/Rap1"/>
</dbReference>
<dbReference type="PANTHER" id="PTHR16466">
    <property type="entry name" value="TELOMERE REPEAT-BINDING FACTOR 2-INTERACTING PROTEIN 1"/>
    <property type="match status" value="1"/>
</dbReference>
<dbReference type="InterPro" id="IPR038104">
    <property type="entry name" value="Rap1_C_sf"/>
</dbReference>
<evidence type="ECO:0000256" key="6">
    <source>
        <dbReference type="ARBA" id="ARBA00022895"/>
    </source>
</evidence>
<keyword evidence="7" id="KW-0805">Transcription regulation</keyword>
<feature type="region of interest" description="Disordered" evidence="12">
    <location>
        <begin position="578"/>
        <end position="851"/>
    </location>
</feature>
<dbReference type="PROSITE" id="PS51011">
    <property type="entry name" value="ARID"/>
    <property type="match status" value="1"/>
</dbReference>
<feature type="region of interest" description="Disordered" evidence="12">
    <location>
        <begin position="360"/>
        <end position="389"/>
    </location>
</feature>
<sequence>MPVVYNGVPGTGEGDLFQGLKLWIAQRVPQRSRWVDLVKGNGGDVVKLEKNADMLIADNIKVAGVSPPLGSYMWRWIDDSVKNGFLQDKDDYLIGRREGSAREPGTSQPIKVGRTPFTSKDDLILTRWVVAEERMGNVLSGNVIYKALERKHPHHTWQSWRDRWVKTLRSRTRVTFSDEEIQAEIDRHRNQSPEPAPADASASRRFQIRQTAPLQPQPPNSQHGPATPPARAPIPATPTSSGHTGRKQRIPFTKEEDQLLLDFIEEVRRNNRESLREENQNLSGNVIYQDFATRHPTHSWHSWRDRWVRHLGLMEAVDDAGPDETSNADPDPHEARHPNKRRVQQLRVNDDAEQLAMEQIISPSPGTNPIQQQPNPRSDEARLQKKLRQRKEARAAVLIEKTWRGHAVRRDMARLEAAVVPLQSAMRGFVARMRTASLAEAHKANHESDEADLSQDDEQYEDAAEELQGAGLSPHGMPHEERDPREQFYDDLEVVLEVIGAEIDSEPTINGQKIDLWDLYRLARQQDCELEARDWELVTEGLGFEPVKGLVYKVQACYLQNLAEFEQHIKTFESKDVMNEGSTDEEEAEIDHEAAGESLQRTSDFATAPKQPVDGPSSAAYQSSPPVTRSKRSLEQTDLLRSDSGYPSSGPRKRRRVNRNSVIPPTPDEKLGFSNNSPHDPSTEDYSSPYKPRGLTHSDVVEISSGDVSDESMHEGTSSVEEQDELPVQSNTPKKRFVEPETQDWHLPQGPNPFDGEEDVSPSQQLLLESDAVQSPQQVVPSSRSAIAKEDHVSSPAAETFGGTRGPTTRLLRSDAGRAATPATLASNSRAPVNAKVKKRTLPASYQQKSDSTAIVTSAATASSGQPVLQSLAQSKDIPRPSSTTPARASGSNSTRPRQVNAYTPKPAVQSPAIRSLAFSPAAAPQLITSVEASGSQDPERWEEDHVEAQFRHFEALGYKTAHIYQAMEAGTMSRGPMIVALQSLHNGRGLPEDEPGVWTKQDCSSLLMVKKYERQVGKGKGIAGLADSKMKVMAWNLEKKHGKKGVMERWEFMRVSGKTEGI</sequence>
<evidence type="ECO:0000313" key="16">
    <source>
        <dbReference type="Proteomes" id="UP001140453"/>
    </source>
</evidence>
<evidence type="ECO:0000259" key="13">
    <source>
        <dbReference type="PROSITE" id="PS50172"/>
    </source>
</evidence>
<gene>
    <name evidence="15" type="ORF">N0V93_002338</name>
</gene>
<proteinExistence type="inferred from homology"/>
<reference evidence="15" key="1">
    <citation type="submission" date="2022-10" db="EMBL/GenBank/DDBJ databases">
        <title>Tapping the CABI collections for fungal endophytes: first genome assemblies for Collariella, Neodidymelliopsis, Ascochyta clinopodiicola, Didymella pomorum, Didymosphaeria variabile, Neocosmospora piperis and Neocucurbitaria cava.</title>
        <authorList>
            <person name="Hill R."/>
        </authorList>
    </citation>
    <scope>NUCLEOTIDE SEQUENCE</scope>
    <source>
        <strain evidence="15">IMI 355082</strain>
    </source>
</reference>
<feature type="compositionally biased region" description="Polar residues" evidence="12">
    <location>
        <begin position="208"/>
        <end position="224"/>
    </location>
</feature>
<evidence type="ECO:0000256" key="11">
    <source>
        <dbReference type="ARBA" id="ARBA00032471"/>
    </source>
</evidence>
<evidence type="ECO:0000259" key="14">
    <source>
        <dbReference type="PROSITE" id="PS51011"/>
    </source>
</evidence>
<dbReference type="Pfam" id="PF08914">
    <property type="entry name" value="Myb_Rap1"/>
    <property type="match status" value="2"/>
</dbReference>
<dbReference type="Pfam" id="PF11626">
    <property type="entry name" value="Rap1_C"/>
    <property type="match status" value="1"/>
</dbReference>
<feature type="compositionally biased region" description="Polar residues" evidence="12">
    <location>
        <begin position="673"/>
        <end position="686"/>
    </location>
</feature>
<feature type="compositionally biased region" description="Acidic residues" evidence="12">
    <location>
        <begin position="449"/>
        <end position="465"/>
    </location>
</feature>
<keyword evidence="5" id="KW-0158">Chromosome</keyword>
<dbReference type="GO" id="GO:0031848">
    <property type="term" value="P:protection from non-homologous end joining at telomere"/>
    <property type="evidence" value="ECO:0007669"/>
    <property type="project" value="TreeGrafter"/>
</dbReference>
<feature type="compositionally biased region" description="Basic and acidic residues" evidence="12">
    <location>
        <begin position="632"/>
        <end position="641"/>
    </location>
</feature>
<keyword evidence="6" id="KW-0779">Telomere</keyword>
<dbReference type="PANTHER" id="PTHR16466:SF6">
    <property type="entry name" value="TELOMERIC REPEAT-BINDING FACTOR 2-INTERACTING PROTEIN 1"/>
    <property type="match status" value="1"/>
</dbReference>
<dbReference type="InterPro" id="IPR001606">
    <property type="entry name" value="ARID_dom"/>
</dbReference>
<evidence type="ECO:0000256" key="8">
    <source>
        <dbReference type="ARBA" id="ARBA00023159"/>
    </source>
</evidence>
<dbReference type="AlphaFoldDB" id="A0A9W9CY28"/>
<evidence type="ECO:0000256" key="10">
    <source>
        <dbReference type="ARBA" id="ARBA00023242"/>
    </source>
</evidence>
<accession>A0A9W9CY28</accession>
<evidence type="ECO:0000256" key="2">
    <source>
        <dbReference type="ARBA" id="ARBA00004574"/>
    </source>
</evidence>
<keyword evidence="8" id="KW-0010">Activator</keyword>
<dbReference type="PROSITE" id="PS50096">
    <property type="entry name" value="IQ"/>
    <property type="match status" value="2"/>
</dbReference>
<evidence type="ECO:0000313" key="15">
    <source>
        <dbReference type="EMBL" id="KAJ4393131.1"/>
    </source>
</evidence>
<evidence type="ECO:0000256" key="7">
    <source>
        <dbReference type="ARBA" id="ARBA00023015"/>
    </source>
</evidence>
<comment type="caution">
    <text evidence="15">The sequence shown here is derived from an EMBL/GenBank/DDBJ whole genome shotgun (WGS) entry which is preliminary data.</text>
</comment>
<evidence type="ECO:0000256" key="9">
    <source>
        <dbReference type="ARBA" id="ARBA00023163"/>
    </source>
</evidence>
<comment type="subcellular location">
    <subcellularLocation>
        <location evidence="2">Chromosome</location>
        <location evidence="2">Telomere</location>
    </subcellularLocation>
    <subcellularLocation>
        <location evidence="1">Nucleus</location>
    </subcellularLocation>
</comment>
<dbReference type="OrthoDB" id="435460at2759"/>
<name>A0A9W9CY28_9PEZI</name>
<feature type="compositionally biased region" description="Polar residues" evidence="12">
    <location>
        <begin position="361"/>
        <end position="376"/>
    </location>
</feature>
<dbReference type="InterPro" id="IPR001357">
    <property type="entry name" value="BRCT_dom"/>
</dbReference>
<dbReference type="CDD" id="cd11655">
    <property type="entry name" value="rap1_myb-like"/>
    <property type="match status" value="2"/>
</dbReference>
<feature type="compositionally biased region" description="Polar residues" evidence="12">
    <location>
        <begin position="881"/>
        <end position="902"/>
    </location>
</feature>
<dbReference type="InterPro" id="IPR021661">
    <property type="entry name" value="Rap1_C"/>
</dbReference>
<dbReference type="SUPFAM" id="SSF46689">
    <property type="entry name" value="Homeodomain-like"/>
    <property type="match status" value="2"/>
</dbReference>
<dbReference type="SUPFAM" id="SSF46774">
    <property type="entry name" value="ARID-like"/>
    <property type="match status" value="1"/>
</dbReference>
<feature type="compositionally biased region" description="Pro residues" evidence="12">
    <location>
        <begin position="226"/>
        <end position="236"/>
    </location>
</feature>
<dbReference type="SMART" id="SM01014">
    <property type="entry name" value="ARID"/>
    <property type="match status" value="1"/>
</dbReference>
<evidence type="ECO:0000256" key="12">
    <source>
        <dbReference type="SAM" id="MobiDB-lite"/>
    </source>
</evidence>
<keyword evidence="16" id="KW-1185">Reference proteome</keyword>
<dbReference type="GO" id="GO:0010833">
    <property type="term" value="P:telomere maintenance via telomere lengthening"/>
    <property type="evidence" value="ECO:0007669"/>
    <property type="project" value="TreeGrafter"/>
</dbReference>
<feature type="region of interest" description="Disordered" evidence="12">
    <location>
        <begin position="440"/>
        <end position="484"/>
    </location>
</feature>
<dbReference type="Gene3D" id="1.20.5.190">
    <property type="match status" value="1"/>
</dbReference>
<dbReference type="Proteomes" id="UP001140453">
    <property type="component" value="Unassembled WGS sequence"/>
</dbReference>
<evidence type="ECO:0000256" key="1">
    <source>
        <dbReference type="ARBA" id="ARBA00004123"/>
    </source>
</evidence>
<dbReference type="CDD" id="cd16100">
    <property type="entry name" value="ARID"/>
    <property type="match status" value="1"/>
</dbReference>
<dbReference type="PROSITE" id="PS50172">
    <property type="entry name" value="BRCT"/>
    <property type="match status" value="1"/>
</dbReference>
<keyword evidence="10" id="KW-0539">Nucleus</keyword>